<dbReference type="PANTHER" id="PTHR46162">
    <property type="entry name" value="TRAF-LIKE FAMILY PROTEIN"/>
    <property type="match status" value="1"/>
</dbReference>
<sequence length="342" mass="38580">MDELQKSPENSNLAVDSAVDLSSSLSKPIANWKITSPGMVRSVRDVRPAHYMLKIKSYSLLAATGVEKYESGVFEVGGYSWRLIVYPNGRKSISEEGGHISLALQIVEVEKLSLGWEVLVSFKFFVHDQICDKYLTIQSDAKEDVKRFHALKVEWGFAEFLAHDTFKNASNGYLVDDCCVFGAELCLVNCTGKSECLSMVKEPNNGTYTWTIKPFSEVENKNVHESELFVVGGKNWNIELYPKGDATEKGKSLSVFLRLVDLESLAPNRKLYAEFKFRIRRQFGKNYETTGKSWFGGSNISWGFSKTLSLADLKNVSKSYIYNDTLVVEVEFIVLSVIEDFK</sequence>
<dbReference type="PROSITE" id="PS50144">
    <property type="entry name" value="MATH"/>
    <property type="match status" value="2"/>
</dbReference>
<dbReference type="Pfam" id="PF22486">
    <property type="entry name" value="MATH_2"/>
    <property type="match status" value="2"/>
</dbReference>
<keyword evidence="2" id="KW-0378">Hydrolase</keyword>
<comment type="caution">
    <text evidence="2">The sequence shown here is derived from an EMBL/GenBank/DDBJ whole genome shotgun (WGS) entry which is preliminary data.</text>
</comment>
<gene>
    <name evidence="2" type="ORF">O6P43_026976</name>
</gene>
<dbReference type="GO" id="GO:0016787">
    <property type="term" value="F:hydrolase activity"/>
    <property type="evidence" value="ECO:0007669"/>
    <property type="project" value="UniProtKB-KW"/>
</dbReference>
<dbReference type="KEGG" id="qsa:O6P43_026976"/>
<feature type="domain" description="MATH" evidence="1">
    <location>
        <begin position="205"/>
        <end position="332"/>
    </location>
</feature>
<dbReference type="InterPro" id="IPR002083">
    <property type="entry name" value="MATH/TRAF_dom"/>
</dbReference>
<name>A0AAD7L3U3_QUISA</name>
<evidence type="ECO:0000313" key="2">
    <source>
        <dbReference type="EMBL" id="KAJ7950837.1"/>
    </source>
</evidence>
<reference evidence="2" key="1">
    <citation type="journal article" date="2023" name="Science">
        <title>Elucidation of the pathway for biosynthesis of saponin adjuvants from the soapbark tree.</title>
        <authorList>
            <person name="Reed J."/>
            <person name="Orme A."/>
            <person name="El-Demerdash A."/>
            <person name="Owen C."/>
            <person name="Martin L.B.B."/>
            <person name="Misra R.C."/>
            <person name="Kikuchi S."/>
            <person name="Rejzek M."/>
            <person name="Martin A.C."/>
            <person name="Harkess A."/>
            <person name="Leebens-Mack J."/>
            <person name="Louveau T."/>
            <person name="Stephenson M.J."/>
            <person name="Osbourn A."/>
        </authorList>
    </citation>
    <scope>NUCLEOTIDE SEQUENCE</scope>
    <source>
        <strain evidence="2">S10</strain>
    </source>
</reference>
<dbReference type="AlphaFoldDB" id="A0AAD7L3U3"/>
<dbReference type="CDD" id="cd00121">
    <property type="entry name" value="MATH"/>
    <property type="match status" value="2"/>
</dbReference>
<feature type="domain" description="MATH" evidence="1">
    <location>
        <begin position="48"/>
        <end position="185"/>
    </location>
</feature>
<dbReference type="InterPro" id="IPR008974">
    <property type="entry name" value="TRAF-like"/>
</dbReference>
<evidence type="ECO:0000313" key="3">
    <source>
        <dbReference type="Proteomes" id="UP001163823"/>
    </source>
</evidence>
<dbReference type="Gene3D" id="2.60.210.10">
    <property type="entry name" value="Apoptosis, Tumor Necrosis Factor Receptor Associated Protein 2, Chain A"/>
    <property type="match status" value="2"/>
</dbReference>
<dbReference type="SMART" id="SM00061">
    <property type="entry name" value="MATH"/>
    <property type="match status" value="2"/>
</dbReference>
<accession>A0AAD7L3U3</accession>
<dbReference type="EMBL" id="JARAOO010000011">
    <property type="protein sequence ID" value="KAJ7950837.1"/>
    <property type="molecule type" value="Genomic_DNA"/>
</dbReference>
<evidence type="ECO:0000259" key="1">
    <source>
        <dbReference type="PROSITE" id="PS50144"/>
    </source>
</evidence>
<dbReference type="Proteomes" id="UP001163823">
    <property type="component" value="Chromosome 11"/>
</dbReference>
<dbReference type="PANTHER" id="PTHR46162:SF40">
    <property type="entry name" value="TRAF-LIKE FAMILY PROTEIN"/>
    <property type="match status" value="1"/>
</dbReference>
<organism evidence="2 3">
    <name type="scientific">Quillaja saponaria</name>
    <name type="common">Soap bark tree</name>
    <dbReference type="NCBI Taxonomy" id="32244"/>
    <lineage>
        <taxon>Eukaryota</taxon>
        <taxon>Viridiplantae</taxon>
        <taxon>Streptophyta</taxon>
        <taxon>Embryophyta</taxon>
        <taxon>Tracheophyta</taxon>
        <taxon>Spermatophyta</taxon>
        <taxon>Magnoliopsida</taxon>
        <taxon>eudicotyledons</taxon>
        <taxon>Gunneridae</taxon>
        <taxon>Pentapetalae</taxon>
        <taxon>rosids</taxon>
        <taxon>fabids</taxon>
        <taxon>Fabales</taxon>
        <taxon>Quillajaceae</taxon>
        <taxon>Quillaja</taxon>
    </lineage>
</organism>
<proteinExistence type="predicted"/>
<dbReference type="SUPFAM" id="SSF49599">
    <property type="entry name" value="TRAF domain-like"/>
    <property type="match status" value="2"/>
</dbReference>
<protein>
    <submittedName>
        <fullName evidence="2">Ubiquitin carboxyl-terminal hydrolase</fullName>
    </submittedName>
</protein>
<keyword evidence="3" id="KW-1185">Reference proteome</keyword>